<evidence type="ECO:0000313" key="2">
    <source>
        <dbReference type="Proteomes" id="UP001151760"/>
    </source>
</evidence>
<dbReference type="EMBL" id="BQNB010019531">
    <property type="protein sequence ID" value="GJT86268.1"/>
    <property type="molecule type" value="Genomic_DNA"/>
</dbReference>
<name>A0ABQ5HEG7_9ASTR</name>
<accession>A0ABQ5HEG7</accession>
<gene>
    <name evidence="1" type="ORF">Tco_1067985</name>
</gene>
<sequence length="171" mass="19244">MVRYRVKRKQPSLNIRQKPGLYTCCQNHMVKVADIEEKYHGPSDTLHNPPTTSRSLKGFLFHFSNEDTIHFYRLSHSTNIKQALGRLTCGDPLEEQAEILERNDVGFNLLVHSFRALSTLRCSGLRTASAAAKPCQGDSLEVYLIIGRIPTVAAAGKRHVNSQPHAHTSYF</sequence>
<dbReference type="Proteomes" id="UP001151760">
    <property type="component" value="Unassembled WGS sequence"/>
</dbReference>
<proteinExistence type="predicted"/>
<reference evidence="1" key="1">
    <citation type="journal article" date="2022" name="Int. J. Mol. Sci.">
        <title>Draft Genome of Tanacetum Coccineum: Genomic Comparison of Closely Related Tanacetum-Family Plants.</title>
        <authorList>
            <person name="Yamashiro T."/>
            <person name="Shiraishi A."/>
            <person name="Nakayama K."/>
            <person name="Satake H."/>
        </authorList>
    </citation>
    <scope>NUCLEOTIDE SEQUENCE</scope>
</reference>
<organism evidence="1 2">
    <name type="scientific">Tanacetum coccineum</name>
    <dbReference type="NCBI Taxonomy" id="301880"/>
    <lineage>
        <taxon>Eukaryota</taxon>
        <taxon>Viridiplantae</taxon>
        <taxon>Streptophyta</taxon>
        <taxon>Embryophyta</taxon>
        <taxon>Tracheophyta</taxon>
        <taxon>Spermatophyta</taxon>
        <taxon>Magnoliopsida</taxon>
        <taxon>eudicotyledons</taxon>
        <taxon>Gunneridae</taxon>
        <taxon>Pentapetalae</taxon>
        <taxon>asterids</taxon>
        <taxon>campanulids</taxon>
        <taxon>Asterales</taxon>
        <taxon>Asteraceae</taxon>
        <taxon>Asteroideae</taxon>
        <taxon>Anthemideae</taxon>
        <taxon>Anthemidinae</taxon>
        <taxon>Tanacetum</taxon>
    </lineage>
</organism>
<protein>
    <submittedName>
        <fullName evidence="1">Uncharacterized protein</fullName>
    </submittedName>
</protein>
<keyword evidence="2" id="KW-1185">Reference proteome</keyword>
<evidence type="ECO:0000313" key="1">
    <source>
        <dbReference type="EMBL" id="GJT86268.1"/>
    </source>
</evidence>
<reference evidence="1" key="2">
    <citation type="submission" date="2022-01" db="EMBL/GenBank/DDBJ databases">
        <authorList>
            <person name="Yamashiro T."/>
            <person name="Shiraishi A."/>
            <person name="Satake H."/>
            <person name="Nakayama K."/>
        </authorList>
    </citation>
    <scope>NUCLEOTIDE SEQUENCE</scope>
</reference>
<comment type="caution">
    <text evidence="1">The sequence shown here is derived from an EMBL/GenBank/DDBJ whole genome shotgun (WGS) entry which is preliminary data.</text>
</comment>